<gene>
    <name evidence="1" type="ORF">EDD29_4705</name>
</gene>
<organism evidence="1 2">
    <name type="scientific">Actinocorallia herbida</name>
    <dbReference type="NCBI Taxonomy" id="58109"/>
    <lineage>
        <taxon>Bacteria</taxon>
        <taxon>Bacillati</taxon>
        <taxon>Actinomycetota</taxon>
        <taxon>Actinomycetes</taxon>
        <taxon>Streptosporangiales</taxon>
        <taxon>Thermomonosporaceae</taxon>
        <taxon>Actinocorallia</taxon>
    </lineage>
</organism>
<protein>
    <submittedName>
        <fullName evidence="1">Uncharacterized protein</fullName>
    </submittedName>
</protein>
<evidence type="ECO:0000313" key="2">
    <source>
        <dbReference type="Proteomes" id="UP000272400"/>
    </source>
</evidence>
<dbReference type="Proteomes" id="UP000272400">
    <property type="component" value="Unassembled WGS sequence"/>
</dbReference>
<dbReference type="AlphaFoldDB" id="A0A3N1D0R5"/>
<evidence type="ECO:0000313" key="1">
    <source>
        <dbReference type="EMBL" id="ROO87114.1"/>
    </source>
</evidence>
<keyword evidence="2" id="KW-1185">Reference proteome</keyword>
<sequence>MKSLALFDVLVGGAGGTALRGLVLVMGGSLRS</sequence>
<proteinExistence type="predicted"/>
<dbReference type="EMBL" id="RJKE01000001">
    <property type="protein sequence ID" value="ROO87114.1"/>
    <property type="molecule type" value="Genomic_DNA"/>
</dbReference>
<comment type="caution">
    <text evidence="1">The sequence shown here is derived from an EMBL/GenBank/DDBJ whole genome shotgun (WGS) entry which is preliminary data.</text>
</comment>
<name>A0A3N1D0R5_9ACTN</name>
<reference evidence="1 2" key="1">
    <citation type="submission" date="2018-11" db="EMBL/GenBank/DDBJ databases">
        <title>Sequencing the genomes of 1000 actinobacteria strains.</title>
        <authorList>
            <person name="Klenk H.-P."/>
        </authorList>
    </citation>
    <scope>NUCLEOTIDE SEQUENCE [LARGE SCALE GENOMIC DNA]</scope>
    <source>
        <strain evidence="1 2">DSM 44254</strain>
    </source>
</reference>
<accession>A0A3N1D0R5</accession>